<dbReference type="PROSITE" id="PS50862">
    <property type="entry name" value="AA_TRNA_LIGASE_II"/>
    <property type="match status" value="1"/>
</dbReference>
<dbReference type="SUPFAM" id="SSF46589">
    <property type="entry name" value="tRNA-binding arm"/>
    <property type="match status" value="1"/>
</dbReference>
<dbReference type="AlphaFoldDB" id="A0A2M7T5S0"/>
<evidence type="ECO:0000256" key="12">
    <source>
        <dbReference type="ARBA" id="ARBA00049255"/>
    </source>
</evidence>
<dbReference type="Pfam" id="PF01409">
    <property type="entry name" value="tRNA-synt_2d"/>
    <property type="match status" value="1"/>
</dbReference>
<dbReference type="SUPFAM" id="SSF55681">
    <property type="entry name" value="Class II aaRS and biotin synthetases"/>
    <property type="match status" value="1"/>
</dbReference>
<dbReference type="Gene3D" id="3.30.930.10">
    <property type="entry name" value="Bira Bifunctional Protein, Domain 2"/>
    <property type="match status" value="1"/>
</dbReference>
<name>A0A2M7T5S0_9ACTN</name>
<evidence type="ECO:0000256" key="6">
    <source>
        <dbReference type="ARBA" id="ARBA00022723"/>
    </source>
</evidence>
<evidence type="ECO:0000256" key="3">
    <source>
        <dbReference type="ARBA" id="ARBA00011209"/>
    </source>
</evidence>
<proteinExistence type="inferred from homology"/>
<dbReference type="InterPro" id="IPR004529">
    <property type="entry name" value="Phe-tRNA-synth_IIc_asu"/>
</dbReference>
<reference evidence="16" key="1">
    <citation type="submission" date="2017-09" db="EMBL/GenBank/DDBJ databases">
        <title>Depth-based differentiation of microbial function through sediment-hosted aquifers and enrichment of novel symbionts in the deep terrestrial subsurface.</title>
        <authorList>
            <person name="Probst A.J."/>
            <person name="Ladd B."/>
            <person name="Jarett J.K."/>
            <person name="Geller-Mcgrath D.E."/>
            <person name="Sieber C.M.K."/>
            <person name="Emerson J.B."/>
            <person name="Anantharaman K."/>
            <person name="Thomas B.C."/>
            <person name="Malmstrom R."/>
            <person name="Stieglmeier M."/>
            <person name="Klingl A."/>
            <person name="Woyke T."/>
            <person name="Ryan C.M."/>
            <person name="Banfield J.F."/>
        </authorList>
    </citation>
    <scope>NUCLEOTIDE SEQUENCE [LARGE SCALE GENOMIC DNA]</scope>
</reference>
<evidence type="ECO:0000256" key="8">
    <source>
        <dbReference type="ARBA" id="ARBA00022840"/>
    </source>
</evidence>
<keyword evidence="7 13" id="KW-0547">Nucleotide-binding</keyword>
<keyword evidence="10 13" id="KW-0648">Protein biosynthesis</keyword>
<keyword evidence="5 13" id="KW-0436">Ligase</keyword>
<evidence type="ECO:0000259" key="14">
    <source>
        <dbReference type="PROSITE" id="PS50862"/>
    </source>
</evidence>
<comment type="cofactor">
    <cofactor evidence="13">
        <name>Mg(2+)</name>
        <dbReference type="ChEBI" id="CHEBI:18420"/>
    </cofactor>
    <text evidence="13">Binds 2 magnesium ions per tetramer.</text>
</comment>
<dbReference type="CDD" id="cd00496">
    <property type="entry name" value="PheRS_alpha_core"/>
    <property type="match status" value="1"/>
</dbReference>
<organism evidence="15 16">
    <name type="scientific">Candidatus Aquicultor secundus</name>
    <dbReference type="NCBI Taxonomy" id="1973895"/>
    <lineage>
        <taxon>Bacteria</taxon>
        <taxon>Bacillati</taxon>
        <taxon>Actinomycetota</taxon>
        <taxon>Candidatus Aquicultoria</taxon>
        <taxon>Candidatus Aquicultorales</taxon>
        <taxon>Candidatus Aquicultoraceae</taxon>
        <taxon>Candidatus Aquicultor</taxon>
    </lineage>
</organism>
<evidence type="ECO:0000256" key="11">
    <source>
        <dbReference type="ARBA" id="ARBA00023146"/>
    </source>
</evidence>
<comment type="subcellular location">
    <subcellularLocation>
        <location evidence="1 13">Cytoplasm</location>
    </subcellularLocation>
</comment>
<dbReference type="InterPro" id="IPR022911">
    <property type="entry name" value="Phe_tRNA_ligase_alpha1_bac"/>
</dbReference>
<dbReference type="HAMAP" id="MF_00281">
    <property type="entry name" value="Phe_tRNA_synth_alpha1"/>
    <property type="match status" value="1"/>
</dbReference>
<dbReference type="EMBL" id="PFNG01000227">
    <property type="protein sequence ID" value="PIZ35727.1"/>
    <property type="molecule type" value="Genomic_DNA"/>
</dbReference>
<evidence type="ECO:0000313" key="15">
    <source>
        <dbReference type="EMBL" id="PIZ35727.1"/>
    </source>
</evidence>
<evidence type="ECO:0000256" key="1">
    <source>
        <dbReference type="ARBA" id="ARBA00004496"/>
    </source>
</evidence>
<dbReference type="InterPro" id="IPR004188">
    <property type="entry name" value="Phe-tRNA_ligase_II_N"/>
</dbReference>
<evidence type="ECO:0000313" key="16">
    <source>
        <dbReference type="Proteomes" id="UP000230956"/>
    </source>
</evidence>
<accession>A0A2M7T5S0</accession>
<dbReference type="GO" id="GO:0005737">
    <property type="term" value="C:cytoplasm"/>
    <property type="evidence" value="ECO:0007669"/>
    <property type="project" value="UniProtKB-SubCell"/>
</dbReference>
<comment type="catalytic activity">
    <reaction evidence="12 13">
        <text>tRNA(Phe) + L-phenylalanine + ATP = L-phenylalanyl-tRNA(Phe) + AMP + diphosphate + H(+)</text>
        <dbReference type="Rhea" id="RHEA:19413"/>
        <dbReference type="Rhea" id="RHEA-COMP:9668"/>
        <dbReference type="Rhea" id="RHEA-COMP:9699"/>
        <dbReference type="ChEBI" id="CHEBI:15378"/>
        <dbReference type="ChEBI" id="CHEBI:30616"/>
        <dbReference type="ChEBI" id="CHEBI:33019"/>
        <dbReference type="ChEBI" id="CHEBI:58095"/>
        <dbReference type="ChEBI" id="CHEBI:78442"/>
        <dbReference type="ChEBI" id="CHEBI:78531"/>
        <dbReference type="ChEBI" id="CHEBI:456215"/>
        <dbReference type="EC" id="6.1.1.20"/>
    </reaction>
</comment>
<evidence type="ECO:0000256" key="4">
    <source>
        <dbReference type="ARBA" id="ARBA00022490"/>
    </source>
</evidence>
<sequence length="351" mass="39382">MNNVSSQADLQRILKEGETAVLQASNLKELDDVRVEYLGKKGKVTAVLKTLGQLSGEERKETGKVANEVRQKLESDIASKHEELTRAEVAERLATETIDITLPGREPVYGHRHLISQAIKQITDIFIGLGYKVAEGPEIELDYYNFKALNTPADHPARTLQDTFYIKKHSVQPADDDIVLRTHTSPVQIRVMKSQQPPVYIIAPGRAFRRDVADPSHTPMFHQIEGLAVDKHITFGDLKGTLEEFTRQMFGKDRKIRLRPHFFPFTEPSAEVDVSCGICSGMGCRLCGSGWLEVLGAGMVDPNVLIEVGYNPEEVSGFAFGMGVERIVSLMYGIPDIRMFYENDMRFVKQF</sequence>
<dbReference type="GO" id="GO:0005524">
    <property type="term" value="F:ATP binding"/>
    <property type="evidence" value="ECO:0007669"/>
    <property type="project" value="UniProtKB-UniRule"/>
</dbReference>
<keyword evidence="6 13" id="KW-0479">Metal-binding</keyword>
<dbReference type="Pfam" id="PF02912">
    <property type="entry name" value="Phe_tRNA-synt_N"/>
    <property type="match status" value="1"/>
</dbReference>
<dbReference type="GO" id="GO:0004826">
    <property type="term" value="F:phenylalanine-tRNA ligase activity"/>
    <property type="evidence" value="ECO:0007669"/>
    <property type="project" value="UniProtKB-UniRule"/>
</dbReference>
<feature type="domain" description="Aminoacyl-transfer RNA synthetases class-II family profile" evidence="14">
    <location>
        <begin position="115"/>
        <end position="342"/>
    </location>
</feature>
<comment type="similarity">
    <text evidence="2 13">Belongs to the class-II aminoacyl-tRNA synthetase family. Phe-tRNA synthetase alpha subunit type 1 subfamily.</text>
</comment>
<protein>
    <recommendedName>
        <fullName evidence="13">Phenylalanine--tRNA ligase alpha subunit</fullName>
        <ecNumber evidence="13">6.1.1.20</ecNumber>
    </recommendedName>
    <alternativeName>
        <fullName evidence="13">Phenylalanyl-tRNA synthetase alpha subunit</fullName>
        <shortName evidence="13">PheRS</shortName>
    </alternativeName>
</protein>
<gene>
    <name evidence="13" type="primary">pheS</name>
    <name evidence="15" type="ORF">COY37_09795</name>
</gene>
<keyword evidence="4 13" id="KW-0963">Cytoplasm</keyword>
<dbReference type="InterPro" id="IPR010978">
    <property type="entry name" value="tRNA-bd_arm"/>
</dbReference>
<dbReference type="InterPro" id="IPR002319">
    <property type="entry name" value="Phenylalanyl-tRNA_Synthase"/>
</dbReference>
<evidence type="ECO:0000256" key="7">
    <source>
        <dbReference type="ARBA" id="ARBA00022741"/>
    </source>
</evidence>
<evidence type="ECO:0000256" key="5">
    <source>
        <dbReference type="ARBA" id="ARBA00022598"/>
    </source>
</evidence>
<keyword evidence="8 13" id="KW-0067">ATP-binding</keyword>
<evidence type="ECO:0000256" key="10">
    <source>
        <dbReference type="ARBA" id="ARBA00022917"/>
    </source>
</evidence>
<dbReference type="NCBIfam" id="TIGR00468">
    <property type="entry name" value="pheS"/>
    <property type="match status" value="1"/>
</dbReference>
<dbReference type="PANTHER" id="PTHR11538">
    <property type="entry name" value="PHENYLALANYL-TRNA SYNTHETASE"/>
    <property type="match status" value="1"/>
</dbReference>
<dbReference type="InterPro" id="IPR045864">
    <property type="entry name" value="aa-tRNA-synth_II/BPL/LPL"/>
</dbReference>
<evidence type="ECO:0000256" key="2">
    <source>
        <dbReference type="ARBA" id="ARBA00010207"/>
    </source>
</evidence>
<evidence type="ECO:0000256" key="9">
    <source>
        <dbReference type="ARBA" id="ARBA00022842"/>
    </source>
</evidence>
<dbReference type="EC" id="6.1.1.20" evidence="13"/>
<feature type="binding site" evidence="13">
    <location>
        <position position="267"/>
    </location>
    <ligand>
        <name>Mg(2+)</name>
        <dbReference type="ChEBI" id="CHEBI:18420"/>
        <note>shared with beta subunit</note>
    </ligand>
</feature>
<keyword evidence="11 13" id="KW-0030">Aminoacyl-tRNA synthetase</keyword>
<dbReference type="RefSeq" id="WP_286678137.1">
    <property type="nucleotide sequence ID" value="NZ_MNXI01000062.1"/>
</dbReference>
<comment type="caution">
    <text evidence="15">The sequence shown here is derived from an EMBL/GenBank/DDBJ whole genome shotgun (WGS) entry which is preliminary data.</text>
</comment>
<dbReference type="GO" id="GO:0000049">
    <property type="term" value="F:tRNA binding"/>
    <property type="evidence" value="ECO:0007669"/>
    <property type="project" value="InterPro"/>
</dbReference>
<dbReference type="PANTHER" id="PTHR11538:SF41">
    <property type="entry name" value="PHENYLALANINE--TRNA LIGASE, MITOCHONDRIAL"/>
    <property type="match status" value="1"/>
</dbReference>
<dbReference type="GO" id="GO:0006432">
    <property type="term" value="P:phenylalanyl-tRNA aminoacylation"/>
    <property type="evidence" value="ECO:0007669"/>
    <property type="project" value="UniProtKB-UniRule"/>
</dbReference>
<evidence type="ECO:0000256" key="13">
    <source>
        <dbReference type="HAMAP-Rule" id="MF_00281"/>
    </source>
</evidence>
<dbReference type="GO" id="GO:0000287">
    <property type="term" value="F:magnesium ion binding"/>
    <property type="evidence" value="ECO:0007669"/>
    <property type="project" value="UniProtKB-UniRule"/>
</dbReference>
<dbReference type="Proteomes" id="UP000230956">
    <property type="component" value="Unassembled WGS sequence"/>
</dbReference>
<comment type="subunit">
    <text evidence="3 13">Tetramer of two alpha and two beta subunits.</text>
</comment>
<dbReference type="InterPro" id="IPR006195">
    <property type="entry name" value="aa-tRNA-synth_II"/>
</dbReference>
<keyword evidence="9 13" id="KW-0460">Magnesium</keyword>
<dbReference type="FunFam" id="3.30.930.10:FF:000003">
    <property type="entry name" value="Phenylalanine--tRNA ligase alpha subunit"/>
    <property type="match status" value="1"/>
</dbReference>